<feature type="non-terminal residue" evidence="2">
    <location>
        <position position="44"/>
    </location>
</feature>
<feature type="non-terminal residue" evidence="2">
    <location>
        <position position="1"/>
    </location>
</feature>
<reference evidence="2" key="2">
    <citation type="submission" date="2016-06" db="EMBL/GenBank/DDBJ databases">
        <title>The genome of a short-lived fish provides insights into sex chromosome evolution and the genetic control of aging.</title>
        <authorList>
            <person name="Reichwald K."/>
            <person name="Felder M."/>
            <person name="Petzold A."/>
            <person name="Koch P."/>
            <person name="Groth M."/>
            <person name="Platzer M."/>
        </authorList>
    </citation>
    <scope>NUCLEOTIDE SEQUENCE</scope>
    <source>
        <tissue evidence="2">Brain</tissue>
    </source>
</reference>
<proteinExistence type="predicted"/>
<accession>A0A1A8E0U5</accession>
<sequence>SNVNTQGDVGPSPGQDETSGKKCTKSQHITLPLINLYVLWCDPK</sequence>
<dbReference type="EMBL" id="HAEA01010631">
    <property type="protein sequence ID" value="SBQ39111.1"/>
    <property type="molecule type" value="Transcribed_RNA"/>
</dbReference>
<evidence type="ECO:0000313" key="2">
    <source>
        <dbReference type="EMBL" id="SBQ39111.1"/>
    </source>
</evidence>
<gene>
    <name evidence="2" type="primary">Nfu_g_1_012753</name>
</gene>
<feature type="region of interest" description="Disordered" evidence="1">
    <location>
        <begin position="1"/>
        <end position="25"/>
    </location>
</feature>
<name>A0A1A8E0U5_NOTKA</name>
<organism evidence="2">
    <name type="scientific">Nothobranchius kadleci</name>
    <name type="common">African annual killifish</name>
    <dbReference type="NCBI Taxonomy" id="1051664"/>
    <lineage>
        <taxon>Eukaryota</taxon>
        <taxon>Metazoa</taxon>
        <taxon>Chordata</taxon>
        <taxon>Craniata</taxon>
        <taxon>Vertebrata</taxon>
        <taxon>Euteleostomi</taxon>
        <taxon>Actinopterygii</taxon>
        <taxon>Neopterygii</taxon>
        <taxon>Teleostei</taxon>
        <taxon>Neoteleostei</taxon>
        <taxon>Acanthomorphata</taxon>
        <taxon>Ovalentaria</taxon>
        <taxon>Atherinomorphae</taxon>
        <taxon>Cyprinodontiformes</taxon>
        <taxon>Nothobranchiidae</taxon>
        <taxon>Nothobranchius</taxon>
    </lineage>
</organism>
<reference evidence="2" key="1">
    <citation type="submission" date="2016-05" db="EMBL/GenBank/DDBJ databases">
        <authorList>
            <person name="Lavstsen T."/>
            <person name="Jespersen J.S."/>
        </authorList>
    </citation>
    <scope>NUCLEOTIDE SEQUENCE</scope>
    <source>
        <tissue evidence="2">Brain</tissue>
    </source>
</reference>
<evidence type="ECO:0000256" key="1">
    <source>
        <dbReference type="SAM" id="MobiDB-lite"/>
    </source>
</evidence>
<protein>
    <submittedName>
        <fullName evidence="2">Uncharacterized protein</fullName>
    </submittedName>
</protein>
<dbReference type="AlphaFoldDB" id="A0A1A8E0U5"/>